<evidence type="ECO:0000256" key="11">
    <source>
        <dbReference type="RuleBase" id="RU003822"/>
    </source>
</evidence>
<feature type="transmembrane region" description="Helical" evidence="12">
    <location>
        <begin position="98"/>
        <end position="121"/>
    </location>
</feature>
<evidence type="ECO:0000256" key="1">
    <source>
        <dbReference type="ARBA" id="ARBA00004141"/>
    </source>
</evidence>
<dbReference type="Pfam" id="PF01007">
    <property type="entry name" value="IRK"/>
    <property type="match status" value="1"/>
</dbReference>
<evidence type="ECO:0000256" key="4">
    <source>
        <dbReference type="ARBA" id="ARBA00022692"/>
    </source>
</evidence>
<dbReference type="SUPFAM" id="SSF81324">
    <property type="entry name" value="Voltage-gated potassium channels"/>
    <property type="match status" value="1"/>
</dbReference>
<evidence type="ECO:0000256" key="10">
    <source>
        <dbReference type="ARBA" id="ARBA00023303"/>
    </source>
</evidence>
<feature type="transmembrane region" description="Helical" evidence="12">
    <location>
        <begin position="165"/>
        <end position="187"/>
    </location>
</feature>
<evidence type="ECO:0000259" key="14">
    <source>
        <dbReference type="Pfam" id="PF17655"/>
    </source>
</evidence>
<evidence type="ECO:0000256" key="6">
    <source>
        <dbReference type="ARBA" id="ARBA00022958"/>
    </source>
</evidence>
<keyword evidence="15" id="KW-1185">Reference proteome</keyword>
<evidence type="ECO:0000256" key="12">
    <source>
        <dbReference type="SAM" id="Phobius"/>
    </source>
</evidence>
<dbReference type="Gene3D" id="2.60.40.1400">
    <property type="entry name" value="G protein-activated inward rectifier potassium channel 1"/>
    <property type="match status" value="1"/>
</dbReference>
<keyword evidence="7 12" id="KW-1133">Transmembrane helix</keyword>
<comment type="similarity">
    <text evidence="11">Belongs to the inward rectifier-type potassium channel (TC 1.A.2.1) family.</text>
</comment>
<keyword evidence="6 11" id="KW-0630">Potassium</keyword>
<dbReference type="RefSeq" id="XP_065660205.1">
    <property type="nucleotide sequence ID" value="XM_065804133.1"/>
</dbReference>
<dbReference type="Gene3D" id="1.10.287.70">
    <property type="match status" value="1"/>
</dbReference>
<dbReference type="InterPro" id="IPR040445">
    <property type="entry name" value="Kir_TM"/>
</dbReference>
<reference evidence="16" key="1">
    <citation type="submission" date="2025-08" db="UniProtKB">
        <authorList>
            <consortium name="RefSeq"/>
        </authorList>
    </citation>
    <scope>IDENTIFICATION</scope>
</reference>
<dbReference type="PANTHER" id="PTHR11767:SF102">
    <property type="entry name" value="INWARDLY RECTIFYING POTASSIUM CHANNEL 1, ISOFORM F"/>
    <property type="match status" value="1"/>
</dbReference>
<dbReference type="InterPro" id="IPR016449">
    <property type="entry name" value="K_chnl_inward-rec_Kir"/>
</dbReference>
<accession>A0ABM4CEU3</accession>
<evidence type="ECO:0000256" key="3">
    <source>
        <dbReference type="ARBA" id="ARBA00022538"/>
    </source>
</evidence>
<evidence type="ECO:0000256" key="8">
    <source>
        <dbReference type="ARBA" id="ARBA00023065"/>
    </source>
</evidence>
<dbReference type="PRINTS" id="PR01320">
    <property type="entry name" value="KIRCHANNEL"/>
</dbReference>
<keyword evidence="3 11" id="KW-0633">Potassium transport</keyword>
<feature type="domain" description="Potassium channel inwardly rectifying transmembrane" evidence="13">
    <location>
        <begin position="65"/>
        <end position="193"/>
    </location>
</feature>
<evidence type="ECO:0000313" key="15">
    <source>
        <dbReference type="Proteomes" id="UP001652625"/>
    </source>
</evidence>
<name>A0ABM4CEU3_HYDVU</name>
<sequence>MRTRQMQFLKWFPQISLFKSKRRCSSECINNLNTNDEVKELLSNVSNLSAQPYFTFQQSNNRRLVKKNGERNVRSKYVFRHLYLRDIFTTIVDAKWKWLIGLYTIFYLASWLVFGLIWWLILIFHGTKCFDHITSFKEAFLLSLETSMTIGYGGRQISSACEETIFLLIVQSLLSYFLGACFCGLIYTKIARPGKRESTVRFSHHAVITKRDNKICFMFNIADVRKRQLIECHVRMYLFRSYKTIEGKIVHNHQDQLRVGTDWNNIRDESDRLFLLFPCTAVHVIDKMSPFYYISKNEYQQSNWEIVVVLEGTVEATGYVMQTRTSYLPCEVLWGADFDDMATSEDWYDQLMLYRLDKIDNFSSVEYVPECSPYDYYKSINMQPIDLVPRQDHLMVGACGVSTLDFNSHSQSENIVLKSENKMLTCIKEEPKV</sequence>
<dbReference type="Pfam" id="PF17655">
    <property type="entry name" value="IRK_C"/>
    <property type="match status" value="1"/>
</dbReference>
<evidence type="ECO:0000313" key="16">
    <source>
        <dbReference type="RefSeq" id="XP_065660205.1"/>
    </source>
</evidence>
<dbReference type="Proteomes" id="UP001652625">
    <property type="component" value="Chromosome 08"/>
</dbReference>
<dbReference type="PANTHER" id="PTHR11767">
    <property type="entry name" value="INWARD RECTIFIER POTASSIUM CHANNEL"/>
    <property type="match status" value="1"/>
</dbReference>
<dbReference type="InterPro" id="IPR041647">
    <property type="entry name" value="IRK_C"/>
</dbReference>
<dbReference type="GO" id="GO:0034220">
    <property type="term" value="P:monoatomic ion transmembrane transport"/>
    <property type="evidence" value="ECO:0007669"/>
    <property type="project" value="UniProtKB-KW"/>
</dbReference>
<dbReference type="SUPFAM" id="SSF81296">
    <property type="entry name" value="E set domains"/>
    <property type="match status" value="1"/>
</dbReference>
<evidence type="ECO:0000256" key="2">
    <source>
        <dbReference type="ARBA" id="ARBA00022448"/>
    </source>
</evidence>
<comment type="subcellular location">
    <subcellularLocation>
        <location evidence="1 11">Membrane</location>
        <topology evidence="1 11">Multi-pass membrane protein</topology>
    </subcellularLocation>
</comment>
<protein>
    <submittedName>
        <fullName evidence="16">G protein-activated inward rectifier potassium channel 3 isoform X2</fullName>
    </submittedName>
</protein>
<keyword evidence="4 11" id="KW-0812">Transmembrane</keyword>
<keyword evidence="8 11" id="KW-0406">Ion transport</keyword>
<proteinExistence type="inferred from homology"/>
<evidence type="ECO:0000256" key="7">
    <source>
        <dbReference type="ARBA" id="ARBA00022989"/>
    </source>
</evidence>
<organism evidence="15 16">
    <name type="scientific">Hydra vulgaris</name>
    <name type="common">Hydra</name>
    <name type="synonym">Hydra attenuata</name>
    <dbReference type="NCBI Taxonomy" id="6087"/>
    <lineage>
        <taxon>Eukaryota</taxon>
        <taxon>Metazoa</taxon>
        <taxon>Cnidaria</taxon>
        <taxon>Hydrozoa</taxon>
        <taxon>Hydroidolina</taxon>
        <taxon>Anthoathecata</taxon>
        <taxon>Aplanulata</taxon>
        <taxon>Hydridae</taxon>
        <taxon>Hydra</taxon>
    </lineage>
</organism>
<evidence type="ECO:0000259" key="13">
    <source>
        <dbReference type="Pfam" id="PF01007"/>
    </source>
</evidence>
<gene>
    <name evidence="16" type="primary">LOC100212716</name>
</gene>
<feature type="domain" description="Inward rectifier potassium channel C-terminal" evidence="14">
    <location>
        <begin position="200"/>
        <end position="372"/>
    </location>
</feature>
<dbReference type="InterPro" id="IPR014756">
    <property type="entry name" value="Ig_E-set"/>
</dbReference>
<dbReference type="GeneID" id="100212716"/>
<evidence type="ECO:0000256" key="5">
    <source>
        <dbReference type="ARBA" id="ARBA00022882"/>
    </source>
</evidence>
<keyword evidence="10 11" id="KW-0407">Ion channel</keyword>
<keyword evidence="9 12" id="KW-0472">Membrane</keyword>
<keyword evidence="5 11" id="KW-0851">Voltage-gated channel</keyword>
<evidence type="ECO:0000256" key="9">
    <source>
        <dbReference type="ARBA" id="ARBA00023136"/>
    </source>
</evidence>
<dbReference type="InterPro" id="IPR013518">
    <property type="entry name" value="K_chnl_inward-rec_Kir_cyto"/>
</dbReference>
<keyword evidence="2 11" id="KW-0813">Transport</keyword>